<reference evidence="3" key="1">
    <citation type="submission" date="2010-08" db="EMBL/GenBank/DDBJ databases">
        <authorList>
            <consortium name="Caenorhabditis japonica Sequencing Consortium"/>
            <person name="Wilson R.K."/>
        </authorList>
    </citation>
    <scope>NUCLEOTIDE SEQUENCE [LARGE SCALE GENOMIC DNA]</scope>
    <source>
        <strain evidence="3">DF5081</strain>
    </source>
</reference>
<feature type="region of interest" description="Disordered" evidence="1">
    <location>
        <begin position="193"/>
        <end position="243"/>
    </location>
</feature>
<keyword evidence="3" id="KW-1185">Reference proteome</keyword>
<protein>
    <submittedName>
        <fullName evidence="2">Uncharacterized protein</fullName>
    </submittedName>
</protein>
<proteinExistence type="predicted"/>
<dbReference type="AlphaFoldDB" id="A0A8R1HXT9"/>
<reference evidence="2" key="2">
    <citation type="submission" date="2022-06" db="UniProtKB">
        <authorList>
            <consortium name="EnsemblMetazoa"/>
        </authorList>
    </citation>
    <scope>IDENTIFICATION</scope>
    <source>
        <strain evidence="2">DF5081</strain>
    </source>
</reference>
<evidence type="ECO:0000313" key="2">
    <source>
        <dbReference type="EnsemblMetazoa" id="CJA11478.1"/>
    </source>
</evidence>
<accession>A0A8R1HXT9</accession>
<dbReference type="EnsemblMetazoa" id="CJA11478.1">
    <property type="protein sequence ID" value="CJA11478.1"/>
    <property type="gene ID" value="WBGene00130682"/>
</dbReference>
<name>A0A8R1HXT9_CAEJA</name>
<dbReference type="Proteomes" id="UP000005237">
    <property type="component" value="Unassembled WGS sequence"/>
</dbReference>
<evidence type="ECO:0000313" key="3">
    <source>
        <dbReference type="Proteomes" id="UP000005237"/>
    </source>
</evidence>
<evidence type="ECO:0000256" key="1">
    <source>
        <dbReference type="SAM" id="MobiDB-lite"/>
    </source>
</evidence>
<sequence length="417" mass="45516">MCKTRERKKSQKQIKSNFLSVRSLARSFARPLVATTTNNNNIQEMSYVQSSYADQKPKQENLSSSSAAVAAAAIPASTPIAEDPLSPAQIQEAIRIYRSVLSTSTPSSPVQHAPVAVAAPERPEVHSNYYGGGPTDIPQSYLLNYSPSRAAQAPAPVVPVAYVAPPPPPPPAQAELTEQELLARLQALQLEQQAQAPSPVQTRATPRKAPLAQRIYDDEESGYCFNRKKNGANGQDDEQAPEPQIHTPIAEPVQQQAYTQPSPAPTHNYSKPMMTGPSEYIGMSNDNRFIYDAQKALPAYSHQNSYTLVSATPQAPILRQEEPEEYGTSTTEDVTQVPASPAVTSRFRGIIQNVQTPVQATAPIVVERVGATENSYHQAPINNNHNYGAFMPVNQLSMESEYQLPVLNDLASCIEHY</sequence>
<organism evidence="2 3">
    <name type="scientific">Caenorhabditis japonica</name>
    <dbReference type="NCBI Taxonomy" id="281687"/>
    <lineage>
        <taxon>Eukaryota</taxon>
        <taxon>Metazoa</taxon>
        <taxon>Ecdysozoa</taxon>
        <taxon>Nematoda</taxon>
        <taxon>Chromadorea</taxon>
        <taxon>Rhabditida</taxon>
        <taxon>Rhabditina</taxon>
        <taxon>Rhabditomorpha</taxon>
        <taxon>Rhabditoidea</taxon>
        <taxon>Rhabditidae</taxon>
        <taxon>Peloderinae</taxon>
        <taxon>Caenorhabditis</taxon>
    </lineage>
</organism>